<proteinExistence type="predicted"/>
<comment type="caution">
    <text evidence="1">The sequence shown here is derived from an EMBL/GenBank/DDBJ whole genome shotgun (WGS) entry which is preliminary data.</text>
</comment>
<accession>A0A5J5DHP1</accession>
<evidence type="ECO:0000313" key="2">
    <source>
        <dbReference type="Proteomes" id="UP000327493"/>
    </source>
</evidence>
<dbReference type="Proteomes" id="UP000327493">
    <property type="component" value="Chromosome 5"/>
</dbReference>
<dbReference type="AlphaFoldDB" id="A0A5J5DHP1"/>
<name>A0A5J5DHP1_9PERO</name>
<evidence type="ECO:0000313" key="1">
    <source>
        <dbReference type="EMBL" id="KAA8592886.1"/>
    </source>
</evidence>
<gene>
    <name evidence="1" type="ORF">FQN60_018341</name>
</gene>
<protein>
    <submittedName>
        <fullName evidence="1">Uncharacterized protein</fullName>
    </submittedName>
</protein>
<organism evidence="1 2">
    <name type="scientific">Etheostoma spectabile</name>
    <name type="common">orangethroat darter</name>
    <dbReference type="NCBI Taxonomy" id="54343"/>
    <lineage>
        <taxon>Eukaryota</taxon>
        <taxon>Metazoa</taxon>
        <taxon>Chordata</taxon>
        <taxon>Craniata</taxon>
        <taxon>Vertebrata</taxon>
        <taxon>Euteleostomi</taxon>
        <taxon>Actinopterygii</taxon>
        <taxon>Neopterygii</taxon>
        <taxon>Teleostei</taxon>
        <taxon>Neoteleostei</taxon>
        <taxon>Acanthomorphata</taxon>
        <taxon>Eupercaria</taxon>
        <taxon>Perciformes</taxon>
        <taxon>Percoidei</taxon>
        <taxon>Percidae</taxon>
        <taxon>Etheostomatinae</taxon>
        <taxon>Etheostoma</taxon>
    </lineage>
</organism>
<reference evidence="1 2" key="1">
    <citation type="submission" date="2019-08" db="EMBL/GenBank/DDBJ databases">
        <title>A chromosome-level genome assembly, high-density linkage maps, and genome scans reveal the genomic architecture of hybrid incompatibilities underlying speciation via character displacement in darters (Percidae: Etheostominae).</title>
        <authorList>
            <person name="Moran R.L."/>
            <person name="Catchen J.M."/>
            <person name="Fuller R.C."/>
        </authorList>
    </citation>
    <scope>NUCLEOTIDE SEQUENCE [LARGE SCALE GENOMIC DNA]</scope>
    <source>
        <strain evidence="1">EspeVRDwgs_2016</strain>
        <tissue evidence="1">Muscle</tissue>
    </source>
</reference>
<sequence length="95" mass="10317">MLVSTDFKEHEHTWVIFSLLALGLSGASVNRTGCSSGATRSSFAFGPIVIDSLNLNDSGKHDLTFSMSSQLVTMPCSMGYFRVRMPLLLWASSPT</sequence>
<keyword evidence="2" id="KW-1185">Reference proteome</keyword>
<dbReference type="EMBL" id="VOFY01000005">
    <property type="protein sequence ID" value="KAA8592886.1"/>
    <property type="molecule type" value="Genomic_DNA"/>
</dbReference>